<dbReference type="PANTHER" id="PTHR35737">
    <property type="entry name" value="CRYPTIC LOCI REGULATOR"/>
    <property type="match status" value="1"/>
</dbReference>
<dbReference type="PANTHER" id="PTHR35737:SF1">
    <property type="entry name" value="CRYPTIC LOCI REGULATOR"/>
    <property type="match status" value="1"/>
</dbReference>
<proteinExistence type="predicted"/>
<feature type="region of interest" description="Disordered" evidence="1">
    <location>
        <begin position="63"/>
        <end position="85"/>
    </location>
</feature>
<gene>
    <name evidence="2" type="ORF">ES288_A05G137300v1</name>
</gene>
<protein>
    <submittedName>
        <fullName evidence="2">Uncharacterized protein</fullName>
    </submittedName>
</protein>
<keyword evidence="3" id="KW-1185">Reference proteome</keyword>
<name>A0A5D2GFQ0_GOSDA</name>
<evidence type="ECO:0000313" key="2">
    <source>
        <dbReference type="EMBL" id="TYH16713.1"/>
    </source>
</evidence>
<feature type="compositionally biased region" description="Basic and acidic residues" evidence="1">
    <location>
        <begin position="63"/>
        <end position="76"/>
    </location>
</feature>
<reference evidence="2 3" key="1">
    <citation type="submission" date="2019-06" db="EMBL/GenBank/DDBJ databases">
        <title>WGS assembly of Gossypium darwinii.</title>
        <authorList>
            <person name="Chen Z.J."/>
            <person name="Sreedasyam A."/>
            <person name="Ando A."/>
            <person name="Song Q."/>
            <person name="De L."/>
            <person name="Hulse-Kemp A."/>
            <person name="Ding M."/>
            <person name="Ye W."/>
            <person name="Kirkbride R."/>
            <person name="Jenkins J."/>
            <person name="Plott C."/>
            <person name="Lovell J."/>
            <person name="Lin Y.-M."/>
            <person name="Vaughn R."/>
            <person name="Liu B."/>
            <person name="Li W."/>
            <person name="Simpson S."/>
            <person name="Scheffler B."/>
            <person name="Saski C."/>
            <person name="Grover C."/>
            <person name="Hu G."/>
            <person name="Conover J."/>
            <person name="Carlson J."/>
            <person name="Shu S."/>
            <person name="Boston L."/>
            <person name="Williams M."/>
            <person name="Peterson D."/>
            <person name="Mcgee K."/>
            <person name="Jones D."/>
            <person name="Wendel J."/>
            <person name="Stelly D."/>
            <person name="Grimwood J."/>
            <person name="Schmutz J."/>
        </authorList>
    </citation>
    <scope>NUCLEOTIDE SEQUENCE [LARGE SCALE GENOMIC DNA]</scope>
    <source>
        <strain evidence="2">1808015.09</strain>
    </source>
</reference>
<dbReference type="EMBL" id="CM017692">
    <property type="protein sequence ID" value="TYH16713.1"/>
    <property type="molecule type" value="Genomic_DNA"/>
</dbReference>
<accession>A0A5D2GFQ0</accession>
<dbReference type="AlphaFoldDB" id="A0A5D2GFQ0"/>
<dbReference type="Proteomes" id="UP000323506">
    <property type="component" value="Chromosome A05"/>
</dbReference>
<evidence type="ECO:0000256" key="1">
    <source>
        <dbReference type="SAM" id="MobiDB-lite"/>
    </source>
</evidence>
<evidence type="ECO:0000313" key="3">
    <source>
        <dbReference type="Proteomes" id="UP000323506"/>
    </source>
</evidence>
<organism evidence="2 3">
    <name type="scientific">Gossypium darwinii</name>
    <name type="common">Darwin's cotton</name>
    <name type="synonym">Gossypium barbadense var. darwinii</name>
    <dbReference type="NCBI Taxonomy" id="34276"/>
    <lineage>
        <taxon>Eukaryota</taxon>
        <taxon>Viridiplantae</taxon>
        <taxon>Streptophyta</taxon>
        <taxon>Embryophyta</taxon>
        <taxon>Tracheophyta</taxon>
        <taxon>Spermatophyta</taxon>
        <taxon>Magnoliopsida</taxon>
        <taxon>eudicotyledons</taxon>
        <taxon>Gunneridae</taxon>
        <taxon>Pentapetalae</taxon>
        <taxon>rosids</taxon>
        <taxon>malvids</taxon>
        <taxon>Malvales</taxon>
        <taxon>Malvaceae</taxon>
        <taxon>Malvoideae</taxon>
        <taxon>Gossypium</taxon>
    </lineage>
</organism>
<sequence length="177" mass="20932">MDLPSFSSQTTVVTDEWELCNDDGFIYKREKRRHVLTMKQWEALENALKSMQEKALDFQFQQQERRKSREKEEEKGIASFSGSENIDKDKKDNDFGSLVDELLLLYYCEIIRIFLEAQEMVIHNVSNLCDMAEAVCDEQEQQMKQSYFDLHVWALLCDEASLKVWKLRSFAGYIFSR</sequence>